<sequence>MNGVDKIRSPNGQKALLQNDGQCRDADRLTLRDDMGRVIVATDLWSAAYREAVESLGEQMDIATLQGKNVAHLFKELEDMTEEITHESAFMRGVKYLRSIQIAISLATADSDFAKQITEMLRQISYIDDCDTLGQKSEKNGIHKDLVQNATLDIVEDIRAMLYDHESDMGCGKTVAMTFLVDELSRRNEHQLPQPKICYYYCRDDETGEAVYILSALILFSGLKTILSSRPQEDVLEQLEEMGMARVELSSDARRDAIIVEKTVERQLSYLSADVKGLIIEGLSSRAQGSAIWTKMIVKLIEIRGIRAEKPMRHFLDQVPLPDELSKIYSSLFTRCTADDPENQDLASTALKLLAITHRPLSILELTWAVTLGANQHLSTVNALAKLVDCQRVMSLIHPFVTRVDFSDLMEPQVRLTHQSVKEFFRTGCFQSRPCLRDLALNNADHRSLGQGDESLEAFMLDICVRYLLLEEIGTRDLFSEEQVAIAELPQGVDLFDDDEKPVDYNPYCTWESWEEDMIRYDPTDRGFEAMLGEMLK</sequence>
<comment type="caution">
    <text evidence="1">The sequence shown here is derived from an EMBL/GenBank/DDBJ whole genome shotgun (WGS) entry which is preliminary data.</text>
</comment>
<dbReference type="Proteomes" id="UP001177260">
    <property type="component" value="Unassembled WGS sequence"/>
</dbReference>
<evidence type="ECO:0000313" key="2">
    <source>
        <dbReference type="Proteomes" id="UP001177260"/>
    </source>
</evidence>
<gene>
    <name evidence="1" type="ORF">N8T08_001586</name>
</gene>
<protein>
    <submittedName>
        <fullName evidence="1">Uncharacterized protein</fullName>
    </submittedName>
</protein>
<reference evidence="1 2" key="1">
    <citation type="journal article" date="2023" name="ACS Omega">
        <title>Identification of the Neoaspergillic Acid Biosynthesis Gene Cluster by Establishing an In Vitro CRISPR-Ribonucleoprotein Genetic System in Aspergillus melleus.</title>
        <authorList>
            <person name="Yuan B."/>
            <person name="Grau M.F."/>
            <person name="Murata R.M."/>
            <person name="Torok T."/>
            <person name="Venkateswaran K."/>
            <person name="Stajich J.E."/>
            <person name="Wang C.C.C."/>
        </authorList>
    </citation>
    <scope>NUCLEOTIDE SEQUENCE [LARGE SCALE GENOMIC DNA]</scope>
    <source>
        <strain evidence="1 2">IMV 1140</strain>
    </source>
</reference>
<organism evidence="1 2">
    <name type="scientific">Aspergillus melleus</name>
    <dbReference type="NCBI Taxonomy" id="138277"/>
    <lineage>
        <taxon>Eukaryota</taxon>
        <taxon>Fungi</taxon>
        <taxon>Dikarya</taxon>
        <taxon>Ascomycota</taxon>
        <taxon>Pezizomycotina</taxon>
        <taxon>Eurotiomycetes</taxon>
        <taxon>Eurotiomycetidae</taxon>
        <taxon>Eurotiales</taxon>
        <taxon>Aspergillaceae</taxon>
        <taxon>Aspergillus</taxon>
        <taxon>Aspergillus subgen. Circumdati</taxon>
    </lineage>
</organism>
<name>A0ACC3ANB7_9EURO</name>
<accession>A0ACC3ANB7</accession>
<proteinExistence type="predicted"/>
<dbReference type="EMBL" id="JAOPJF010000120">
    <property type="protein sequence ID" value="KAK1139007.1"/>
    <property type="molecule type" value="Genomic_DNA"/>
</dbReference>
<evidence type="ECO:0000313" key="1">
    <source>
        <dbReference type="EMBL" id="KAK1139007.1"/>
    </source>
</evidence>
<keyword evidence="2" id="KW-1185">Reference proteome</keyword>